<dbReference type="SUPFAM" id="SSF88713">
    <property type="entry name" value="Glycoside hydrolase/deacetylase"/>
    <property type="match status" value="1"/>
</dbReference>
<dbReference type="Pfam" id="PF03065">
    <property type="entry name" value="Glyco_hydro_57"/>
    <property type="match status" value="1"/>
</dbReference>
<evidence type="ECO:0000256" key="2">
    <source>
        <dbReference type="ARBA" id="ARBA00023277"/>
    </source>
</evidence>
<keyword evidence="2" id="KW-0119">Carbohydrate metabolism</keyword>
<dbReference type="InterPro" id="IPR011330">
    <property type="entry name" value="Glyco_hydro/deAcase_b/a-brl"/>
</dbReference>
<dbReference type="AlphaFoldDB" id="A0A3P3ZPU4"/>
<accession>A0A3P3ZPU4</accession>
<dbReference type="EMBL" id="UOYP01000390">
    <property type="protein sequence ID" value="VAY88948.1"/>
    <property type="molecule type" value="Genomic_DNA"/>
</dbReference>
<dbReference type="InterPro" id="IPR027291">
    <property type="entry name" value="Glyco_hydro_38_N_sf"/>
</dbReference>
<dbReference type="InterPro" id="IPR052046">
    <property type="entry name" value="GH57_Enzymes"/>
</dbReference>
<sequence length="569" mass="65145">MTEKTRTLKFILCWHMHQPDYRNALTREFELPWTYLHALKDYTDMAAHLERYPNLPVVVNLVPSLMDQLVDYAEQFHEGTWRDPLLRWLVTPSPEELSLAERQSLIGACLRCHAPKMIDPFPGYARLRDCIQRFQKDGAEPALYVSGQFLADLLVWYHLAWMGESLRKTIPLLGRLMAQGSGYTLADRQALNTLIGETLSSILPRYRALQQSGQVELSTTPNTHPILPLLLDFATAREAVPHLALPRHSLYPGGENRAIDHIRKALEAYHRQFDQNPTGFWPGEGALSTATLEMFATQSLTWTASSENVLAKTLRLSWGQETLPKEQWLYQPYLFRTEGHELRVFFRDDQLSDRIGFEYAQWDGKSAAEDFIRQLEMILESAPEDQDPVVTVILDGENAWEYYPYNGYYFLDYLYQALDSHPLICPVTFATLCQQSDGMDLPVLKHVVAGSWVYGSLTTWIGNPDKNMAWDLLVEAKAACDRVLPSLSPDRQGLVIRQLAVCEGSDWFWWFGDYNSAESVQLFDRLYRLNLTTLYQLLSLDPPCILSLPFSRGSRSQEAGGAMRRNIHS</sequence>
<protein>
    <submittedName>
        <fullName evidence="4">Glycosyl hydrolase family 57</fullName>
    </submittedName>
</protein>
<reference evidence="4" key="1">
    <citation type="submission" date="2018-10" db="EMBL/GenBank/DDBJ databases">
        <authorList>
            <person name="Plewniak F."/>
        </authorList>
    </citation>
    <scope>NUCLEOTIDE SEQUENCE</scope>
</reference>
<dbReference type="GO" id="GO:0005975">
    <property type="term" value="P:carbohydrate metabolic process"/>
    <property type="evidence" value="ECO:0007669"/>
    <property type="project" value="InterPro"/>
</dbReference>
<dbReference type="Gene3D" id="3.20.110.10">
    <property type="entry name" value="Glycoside hydrolase 38, N terminal domain"/>
    <property type="match status" value="1"/>
</dbReference>
<feature type="domain" description="Glycoside hydrolase family 57 N-terminal" evidence="3">
    <location>
        <begin position="11"/>
        <end position="430"/>
    </location>
</feature>
<dbReference type="PANTHER" id="PTHR36306">
    <property type="entry name" value="ALPHA-AMYLASE-RELATED-RELATED"/>
    <property type="match status" value="1"/>
</dbReference>
<organism evidence="4">
    <name type="scientific">mine drainage metagenome</name>
    <dbReference type="NCBI Taxonomy" id="410659"/>
    <lineage>
        <taxon>unclassified sequences</taxon>
        <taxon>metagenomes</taxon>
        <taxon>ecological metagenomes</taxon>
    </lineage>
</organism>
<dbReference type="CDD" id="cd10796">
    <property type="entry name" value="GH57N_APU"/>
    <property type="match status" value="1"/>
</dbReference>
<dbReference type="GO" id="GO:0016787">
    <property type="term" value="F:hydrolase activity"/>
    <property type="evidence" value="ECO:0007669"/>
    <property type="project" value="UniProtKB-KW"/>
</dbReference>
<dbReference type="PANTHER" id="PTHR36306:SF1">
    <property type="entry name" value="ALPHA-AMYLASE-RELATED"/>
    <property type="match status" value="1"/>
</dbReference>
<keyword evidence="4" id="KW-0378">Hydrolase</keyword>
<proteinExistence type="inferred from homology"/>
<dbReference type="InterPro" id="IPR004300">
    <property type="entry name" value="Glyco_hydro_57_N"/>
</dbReference>
<evidence type="ECO:0000259" key="3">
    <source>
        <dbReference type="Pfam" id="PF03065"/>
    </source>
</evidence>
<name>A0A3P3ZPU4_9ZZZZ</name>
<evidence type="ECO:0000313" key="4">
    <source>
        <dbReference type="EMBL" id="VAY88948.1"/>
    </source>
</evidence>
<gene>
    <name evidence="4" type="ORF">CARN8_450003</name>
</gene>
<comment type="similarity">
    <text evidence="1">Belongs to the glycosyl hydrolase 57 family.</text>
</comment>
<evidence type="ECO:0000256" key="1">
    <source>
        <dbReference type="ARBA" id="ARBA00006821"/>
    </source>
</evidence>